<dbReference type="InterPro" id="IPR001478">
    <property type="entry name" value="PDZ"/>
</dbReference>
<sequence length="392" mass="41899">MNALGDVISQGPLFLVCLIFMMGIVVIVHELGHYLVGRWFGAAVESFSVGFGKPMFERKDKYGTRWRVNWIPLGGFVKFVGESQLAGDVGKLETGPVGKAYPELGVGQRSLVSLAGPFANFVLSTLIFALILGAHGRPNMKVGVADVSPTGAAAAGGMQAGDVILAVNGKEISNSSDVLIQIVLNPNEAMNFRVQRDDSEELLTITPEEVIRENDFGQKVPQATIGVAIAPVSYGEHITYNPVQALGQGVIETGATIDRTITMLTRIVTGKMSMHAMTGPVGIGDISRRAVNRVWEQEQVSTGQKIEQLFWMLASICAAISVGVGFFNLLPLPVLDGGHLVFNAYEAIAGKEMPQKVQEMALTFGLILLLGMVVVITWGDLIEAGLFGTRGG</sequence>
<dbReference type="STRING" id="1280948.HY36_10805"/>
<proteinExistence type="inferred from homology"/>
<evidence type="ECO:0000256" key="4">
    <source>
        <dbReference type="ARBA" id="ARBA00022670"/>
    </source>
</evidence>
<dbReference type="Proteomes" id="UP000024547">
    <property type="component" value="Unassembled WGS sequence"/>
</dbReference>
<accession>A0A059DX73</accession>
<dbReference type="Proteomes" id="UP000259173">
    <property type="component" value="Unassembled WGS sequence"/>
</dbReference>
<protein>
    <submittedName>
        <fullName evidence="13">PDZ domain-containing protein</fullName>
    </submittedName>
</protein>
<dbReference type="InterPro" id="IPR036034">
    <property type="entry name" value="PDZ_sf"/>
</dbReference>
<dbReference type="PANTHER" id="PTHR42837">
    <property type="entry name" value="REGULATOR OF SIGMA-E PROTEASE RSEP"/>
    <property type="match status" value="1"/>
</dbReference>
<evidence type="ECO:0000259" key="12">
    <source>
        <dbReference type="PROSITE" id="PS50106"/>
    </source>
</evidence>
<dbReference type="PANTHER" id="PTHR42837:SF2">
    <property type="entry name" value="MEMBRANE METALLOPROTEASE ARASP2, CHLOROPLASTIC-RELATED"/>
    <property type="match status" value="1"/>
</dbReference>
<feature type="domain" description="PDZ" evidence="12">
    <location>
        <begin position="144"/>
        <end position="198"/>
    </location>
</feature>
<dbReference type="CDD" id="cd06163">
    <property type="entry name" value="S2P-M50_PDZ_RseP-like"/>
    <property type="match status" value="1"/>
</dbReference>
<evidence type="ECO:0000256" key="9">
    <source>
        <dbReference type="ARBA" id="ARBA00023049"/>
    </source>
</evidence>
<dbReference type="Proteomes" id="UP000263957">
    <property type="component" value="Unassembled WGS sequence"/>
</dbReference>
<reference evidence="15 16" key="1">
    <citation type="journal article" date="2014" name="Antonie Van Leeuwenhoek">
        <title>Hyphomonas beringensis sp. nov. and Hyphomonas chukchiensis sp. nov., isolated from surface seawater of the Bering Sea and Chukchi Sea.</title>
        <authorList>
            <person name="Li C."/>
            <person name="Lai Q."/>
            <person name="Li G."/>
            <person name="Dong C."/>
            <person name="Wang J."/>
            <person name="Liao Y."/>
            <person name="Shao Z."/>
        </authorList>
    </citation>
    <scope>NUCLEOTIDE SEQUENCE [LARGE SCALE GENOMIC DNA]</scope>
    <source>
        <strain evidence="15 16">22II1-22F38</strain>
    </source>
</reference>
<evidence type="ECO:0000256" key="6">
    <source>
        <dbReference type="ARBA" id="ARBA00022801"/>
    </source>
</evidence>
<keyword evidence="5 11" id="KW-0812">Transmembrane</keyword>
<dbReference type="GO" id="GO:0006508">
    <property type="term" value="P:proteolysis"/>
    <property type="evidence" value="ECO:0007669"/>
    <property type="project" value="UniProtKB-KW"/>
</dbReference>
<dbReference type="InterPro" id="IPR004387">
    <property type="entry name" value="Pept_M50_Zn"/>
</dbReference>
<comment type="similarity">
    <text evidence="3">Belongs to the peptidase M50B family.</text>
</comment>
<feature type="transmembrane region" description="Helical" evidence="11">
    <location>
        <begin position="12"/>
        <end position="29"/>
    </location>
</feature>
<evidence type="ECO:0000256" key="11">
    <source>
        <dbReference type="SAM" id="Phobius"/>
    </source>
</evidence>
<evidence type="ECO:0000256" key="2">
    <source>
        <dbReference type="ARBA" id="ARBA00004141"/>
    </source>
</evidence>
<dbReference type="AlphaFoldDB" id="A0A059DX73"/>
<dbReference type="eggNOG" id="COG0750">
    <property type="taxonomic scope" value="Bacteria"/>
</dbReference>
<dbReference type="SUPFAM" id="SSF50156">
    <property type="entry name" value="PDZ domain-like"/>
    <property type="match status" value="1"/>
</dbReference>
<comment type="caution">
    <text evidence="15">The sequence shown here is derived from an EMBL/GenBank/DDBJ whole genome shotgun (WGS) entry which is preliminary data.</text>
</comment>
<keyword evidence="8 11" id="KW-1133">Transmembrane helix</keyword>
<evidence type="ECO:0000313" key="15">
    <source>
        <dbReference type="EMBL" id="KCZ57991.1"/>
    </source>
</evidence>
<comment type="cofactor">
    <cofactor evidence="1">
        <name>Zn(2+)</name>
        <dbReference type="ChEBI" id="CHEBI:29105"/>
    </cofactor>
</comment>
<evidence type="ECO:0000256" key="8">
    <source>
        <dbReference type="ARBA" id="ARBA00022989"/>
    </source>
</evidence>
<evidence type="ECO:0000256" key="7">
    <source>
        <dbReference type="ARBA" id="ARBA00022833"/>
    </source>
</evidence>
<keyword evidence="9" id="KW-0482">Metalloprotease</keyword>
<dbReference type="PATRIC" id="fig|1280948.3.peg.3284"/>
<dbReference type="GO" id="GO:0016020">
    <property type="term" value="C:membrane"/>
    <property type="evidence" value="ECO:0007669"/>
    <property type="project" value="UniProtKB-SubCell"/>
</dbReference>
<evidence type="ECO:0000313" key="16">
    <source>
        <dbReference type="Proteomes" id="UP000024547"/>
    </source>
</evidence>
<feature type="transmembrane region" description="Helical" evidence="11">
    <location>
        <begin position="360"/>
        <end position="382"/>
    </location>
</feature>
<evidence type="ECO:0000256" key="3">
    <source>
        <dbReference type="ARBA" id="ARBA00007931"/>
    </source>
</evidence>
<name>A0A059DX73_9PROT</name>
<comment type="subcellular location">
    <subcellularLocation>
        <location evidence="2">Membrane</location>
        <topology evidence="2">Multi-pass membrane protein</topology>
    </subcellularLocation>
</comment>
<feature type="transmembrane region" description="Helical" evidence="11">
    <location>
        <begin position="111"/>
        <end position="132"/>
    </location>
</feature>
<evidence type="ECO:0000313" key="18">
    <source>
        <dbReference type="Proteomes" id="UP000263957"/>
    </source>
</evidence>
<keyword evidence="7" id="KW-0862">Zinc</keyword>
<evidence type="ECO:0000313" key="13">
    <source>
        <dbReference type="EMBL" id="HAE95588.1"/>
    </source>
</evidence>
<keyword evidence="6" id="KW-0378">Hydrolase</keyword>
<dbReference type="InterPro" id="IPR008915">
    <property type="entry name" value="Peptidase_M50"/>
</dbReference>
<gene>
    <name evidence="13" type="ORF">DCG65_13615</name>
    <name evidence="14" type="ORF">DD728_09110</name>
    <name evidence="15" type="ORF">HY36_10805</name>
</gene>
<keyword evidence="4" id="KW-0645">Protease</keyword>
<dbReference type="Pfam" id="PF02163">
    <property type="entry name" value="Peptidase_M50"/>
    <property type="match status" value="1"/>
</dbReference>
<dbReference type="Gene3D" id="2.30.42.10">
    <property type="match status" value="1"/>
</dbReference>
<evidence type="ECO:0000256" key="1">
    <source>
        <dbReference type="ARBA" id="ARBA00001947"/>
    </source>
</evidence>
<organism evidence="15 16">
    <name type="scientific">Hyphomonas atlantica</name>
    <dbReference type="NCBI Taxonomy" id="1280948"/>
    <lineage>
        <taxon>Bacteria</taxon>
        <taxon>Pseudomonadati</taxon>
        <taxon>Pseudomonadota</taxon>
        <taxon>Alphaproteobacteria</taxon>
        <taxon>Hyphomonadales</taxon>
        <taxon>Hyphomonadaceae</taxon>
        <taxon>Hyphomonas</taxon>
    </lineage>
</organism>
<feature type="transmembrane region" description="Helical" evidence="11">
    <location>
        <begin position="309"/>
        <end position="330"/>
    </location>
</feature>
<evidence type="ECO:0000256" key="5">
    <source>
        <dbReference type="ARBA" id="ARBA00022692"/>
    </source>
</evidence>
<evidence type="ECO:0000313" key="17">
    <source>
        <dbReference type="Proteomes" id="UP000259173"/>
    </source>
</evidence>
<dbReference type="SMART" id="SM00228">
    <property type="entry name" value="PDZ"/>
    <property type="match status" value="1"/>
</dbReference>
<dbReference type="EMBL" id="AWFH01000062">
    <property type="protein sequence ID" value="KCZ57991.1"/>
    <property type="molecule type" value="Genomic_DNA"/>
</dbReference>
<dbReference type="EMBL" id="DMBR01000409">
    <property type="protein sequence ID" value="HAE95588.1"/>
    <property type="molecule type" value="Genomic_DNA"/>
</dbReference>
<dbReference type="GO" id="GO:0004222">
    <property type="term" value="F:metalloendopeptidase activity"/>
    <property type="evidence" value="ECO:0007669"/>
    <property type="project" value="InterPro"/>
</dbReference>
<dbReference type="PROSITE" id="PS50106">
    <property type="entry name" value="PDZ"/>
    <property type="match status" value="1"/>
</dbReference>
<reference evidence="17 18" key="2">
    <citation type="journal article" date="2018" name="Nat. Biotechnol.">
        <title>A standardized bacterial taxonomy based on genome phylogeny substantially revises the tree of life.</title>
        <authorList>
            <person name="Parks D.H."/>
            <person name="Chuvochina M."/>
            <person name="Waite D.W."/>
            <person name="Rinke C."/>
            <person name="Skarshewski A."/>
            <person name="Chaumeil P.A."/>
            <person name="Hugenholtz P."/>
        </authorList>
    </citation>
    <scope>NUCLEOTIDE SEQUENCE [LARGE SCALE GENOMIC DNA]</scope>
    <source>
        <strain evidence="14">UBA10378</strain>
        <strain evidence="13">UBA8557</strain>
    </source>
</reference>
<evidence type="ECO:0000256" key="10">
    <source>
        <dbReference type="ARBA" id="ARBA00023136"/>
    </source>
</evidence>
<keyword evidence="16" id="KW-1185">Reference proteome</keyword>
<dbReference type="Pfam" id="PF17820">
    <property type="entry name" value="PDZ_6"/>
    <property type="match status" value="1"/>
</dbReference>
<evidence type="ECO:0000313" key="14">
    <source>
        <dbReference type="EMBL" id="HBQ49030.1"/>
    </source>
</evidence>
<dbReference type="EMBL" id="DOGS01000184">
    <property type="protein sequence ID" value="HBQ49030.1"/>
    <property type="molecule type" value="Genomic_DNA"/>
</dbReference>
<keyword evidence="10 11" id="KW-0472">Membrane</keyword>
<dbReference type="InterPro" id="IPR041489">
    <property type="entry name" value="PDZ_6"/>
</dbReference>